<feature type="region of interest" description="Disordered" evidence="7">
    <location>
        <begin position="430"/>
        <end position="455"/>
    </location>
</feature>
<dbReference type="Gene3D" id="3.30.160.60">
    <property type="entry name" value="Classic Zinc Finger"/>
    <property type="match status" value="13"/>
</dbReference>
<evidence type="ECO:0000313" key="11">
    <source>
        <dbReference type="RefSeq" id="XP_022343988.1"/>
    </source>
</evidence>
<keyword evidence="3 5" id="KW-0863">Zinc-finger</keyword>
<evidence type="ECO:0000256" key="5">
    <source>
        <dbReference type="PROSITE-ProRule" id="PRU00042"/>
    </source>
</evidence>
<feature type="region of interest" description="Disordered" evidence="7">
    <location>
        <begin position="2428"/>
        <end position="2471"/>
    </location>
</feature>
<evidence type="ECO:0000256" key="1">
    <source>
        <dbReference type="ARBA" id="ARBA00022723"/>
    </source>
</evidence>
<accession>A0A8B8EVH2</accession>
<feature type="region of interest" description="Disordered" evidence="7">
    <location>
        <begin position="89"/>
        <end position="117"/>
    </location>
</feature>
<feature type="compositionally biased region" description="Polar residues" evidence="7">
    <location>
        <begin position="735"/>
        <end position="746"/>
    </location>
</feature>
<feature type="compositionally biased region" description="Polar residues" evidence="7">
    <location>
        <begin position="1518"/>
        <end position="1545"/>
    </location>
</feature>
<evidence type="ECO:0000313" key="10">
    <source>
        <dbReference type="RefSeq" id="XP_022343987.1"/>
    </source>
</evidence>
<evidence type="ECO:0000313" key="9">
    <source>
        <dbReference type="Proteomes" id="UP000694844"/>
    </source>
</evidence>
<dbReference type="GO" id="GO:0008270">
    <property type="term" value="F:zinc ion binding"/>
    <property type="evidence" value="ECO:0007669"/>
    <property type="project" value="UniProtKB-KW"/>
</dbReference>
<dbReference type="GeneID" id="111137051"/>
<dbReference type="GO" id="GO:0005634">
    <property type="term" value="C:nucleus"/>
    <property type="evidence" value="ECO:0007669"/>
    <property type="project" value="TreeGrafter"/>
</dbReference>
<sequence length="2506" mass="285964">MLDKGRKTGEKVTTDEKKLKAGGRNRFCKQCKFTCTDPKDFLTHQKFVHSQEKDPDILISISKRRKSSGSINCNSQGSALLKKITTRSSVSHDTDEKQTIVNGKNSDSSTFQPNEESHTFVNSEIFGSASEDEALDPMNKENHSINDNKKRILSDESEKIEKDINNMDSTEMERTSNFGSEHEEQDEEGKLIIAEDEHLSSKSKTPTRSGNIQNRTYVCNQCEFSSTSAKTFLHHQKDEHQPDIIIYECDICEYATKYKQKLPRHRKLHFTGKDTSSLLGAYDLDSSLNETKDRSGSFHDSMRMDENNPNFIQNVVDDDDDDDEEDEEEETLPQNETQDIPSTPDGAPPVEKKKRKTRQEVDPGKYFEVQDDTGIKYACSKCGNVYKWRKSLNKHWKEKHFGDIPDSSVPPPGLAKLNSLNHVQYSYRFPTPKGADRLSPASQRGEKSRSETPVSMVERYQPGSELMENSNMSSVVMPRFIGPFITDSVSGEDHAPSKVETMFPRSLMESSREQPIDFSVKKENDYSSFLKASQSSPTFKTDQAWSEQTSSLDLSGNKKEESPILQCNRCSFVAKTLVDYSSHMTLHLNKRAFKCAECQEHFNNVEDLNKHFGENHAEKIHEHKEAIQKIPHGLQQTYHLLKMPLNAIGSIAVSEASTTGPNEPKYLKCSMCSFVAKWPAELQKHAVSHSEERPFVCMVCGSTYKWKWDLVKHFEKSHNSLTNPYKRREQGSPAPLNTKSEQNSGLKSPPVLSPVSGFHGDRSMYPMTSTAAALIDTDTFHKRGIESLSFDEPFRKKRRLSDTDMPNLMDQSQGDSQDYGFMGYEDSRANESASNDSQNSFKISGTSALRDMENLIPPEDEKGNDPNEMFGTCSINPQTQMAVINAVKKRLDNGKPGNVPSKSRPNDKDKNSDVLLPYKCQICEYRARWPSEITQHMKNHSDEKPYHCPRCSYKSKWKWDVVKHLKRCGGGTIRDVIDTNKIKKHSAPPNVTVMPQGSFQRQGLNVQSESIQRSMESRFAASSVAEALANSNGGIMSMADSNKNSYDDYEKMMTLASTQQPIFKSIVNQGAYQCFECPFIAQSPAELKRHAVLHSENKPFCCTICGYSSRWKCDLKKHIRTYGHFDQSLQSKSNSQHNPSEKFLYQIPTRDLYQEEQDSVDRTLYTCNKCPYSTFKKYSFEIHMKTHGDIKREDSSAGKYNCKQCEFQGTDLISLLQHKKTHTGKPAANISALELSSEPVSSRTMQKHRRKPVQQFRCPKCPYTCFKRSGLTMHEAMHQPRGDSALKCYYCDYNVFSKGLLVQHMRLHPEFDPNECSEFAEILENNDFDNMDTEEDEYLRSMNEDDMDDYSMMDEDSRQSPSDLNSSGSSIKAKESRALDLSSSSITSFSSENWRASSSGMFEQPDSRGSPMQFPCEWCSSRFPNLTTLYHHATTRHPMELHLQELGESPSMALPTRMNDPYLERQKRLQQKQELQKQELEQQKLQQLEQHFQQPMVKSALNQSRYRPIEPKLPFTLSEKTSSNPVYSSPATSTSTSNLTKFSQDANNNKSGFPISQSSTLVAQALLAKAKKSTSPNKRGRSFQCTKCSFTAPNAVTYLRHIERHGSNCRHTCRFCDYSIDRLNLLYQHMKGTHGDLWRGTPEEKINLTSTGGKGYSDDMHSKERSTPDMNSDSMNNSLDGSFTGSLSESEISDEAFNFSMNEIKVYHTMAAKGQNPVLSVKEETTCYGIPIQVCTINNRRSYKCPKCIFVNSNLTTIVNHVKLHGSTRRISCEKCNIGVDNLRQLEIHYECLHPQTPVFIECSPSKIPFVSESSNSGEENNNSFVWSKSSQRASNLILPTCTKCPYKCRTVEMLQYHLTLHNLAREHKCNYCNFSVDSQNLLLKHLAVHRDPYEPDLSKNEEEEIKAAMQGPTSQDQFLSKIDLMPSSSQKEIKSIENKLTPQTLKNVLNNLKNSTGRLRYRCARCPYFSFCKNNISKHHKQHIIKSKFKCQHCDYSATRNFLRLQHMKFHENSDFSNAKSSDYQDIILDPYDEDGLKVLSSIQTPESTSTNGDDNIKDFSDENNENAEDMENMMEGEEDFDEEEMAALEQAEFEGLEDKKNSDVEMEVQDSDDSLSEMDPTAIQQQMSMNLSGVVGNEEKIRYTCSQCPYKCNALRSFKCHIHMHGLNKKYICDYCNWSADRLNLLYQHRKVHGKMPNYNPSPEDIVFLNRNFALENDGKSFMSPDDMSLDKQKNSSSPIDERALQRMSDRQFSGKKIYSCKLCPFSCNNKNSFAYHKNLHKIDARYTCNQCSYSIDRWNLLAQHMKLHKISNREGQDRSNNDEMNVSSPEVEPQLYFNAGDSLNESEVDSEEEKPQDWKCNRCPFSAASSEKLLDHSKQHHKHSRHSCPYCDFSDQEEQNMVEHVQLHFPSTKLEPEAVHAMLAKQGNKLPNSPEVPVVKAARRGDQQAKKSESDSTGERVEPSNDVQKSRTKVYVCPYCEREFDSKELMLKHERQHLIGSKY</sequence>
<gene>
    <name evidence="10 11 12 13 14 15 16" type="primary">LOC111137051</name>
</gene>
<name>A0A8B8EVH2_CRAVI</name>
<feature type="domain" description="C2H2-type" evidence="8">
    <location>
        <begin position="377"/>
        <end position="405"/>
    </location>
</feature>
<feature type="region of interest" description="Disordered" evidence="7">
    <location>
        <begin position="890"/>
        <end position="912"/>
    </location>
</feature>
<proteinExistence type="predicted"/>
<feature type="compositionally biased region" description="Basic and acidic residues" evidence="7">
    <location>
        <begin position="138"/>
        <end position="165"/>
    </location>
</feature>
<feature type="region of interest" description="Disordered" evidence="7">
    <location>
        <begin position="1347"/>
        <end position="1377"/>
    </location>
</feature>
<feature type="compositionally biased region" description="Polar residues" evidence="7">
    <location>
        <begin position="99"/>
        <end position="117"/>
    </location>
</feature>
<dbReference type="RefSeq" id="XP_022343991.1">
    <property type="nucleotide sequence ID" value="XM_022488283.1"/>
</dbReference>
<dbReference type="SMART" id="SM00355">
    <property type="entry name" value="ZnF_C2H2"/>
    <property type="match status" value="32"/>
</dbReference>
<evidence type="ECO:0000313" key="13">
    <source>
        <dbReference type="RefSeq" id="XP_022343990.1"/>
    </source>
</evidence>
<dbReference type="InterPro" id="IPR036236">
    <property type="entry name" value="Znf_C2H2_sf"/>
</dbReference>
<dbReference type="KEGG" id="cvn:111137051"/>
<feature type="region of interest" description="Disordered" evidence="7">
    <location>
        <begin position="2044"/>
        <end position="2065"/>
    </location>
</feature>
<evidence type="ECO:0000313" key="16">
    <source>
        <dbReference type="RefSeq" id="XP_022343993.1"/>
    </source>
</evidence>
<keyword evidence="2" id="KW-0677">Repeat</keyword>
<feature type="domain" description="C2H2-type" evidence="8">
    <location>
        <begin position="1200"/>
        <end position="1227"/>
    </location>
</feature>
<dbReference type="SUPFAM" id="SSF57667">
    <property type="entry name" value="beta-beta-alpha zinc fingers"/>
    <property type="match status" value="8"/>
</dbReference>
<feature type="region of interest" description="Disordered" evidence="7">
    <location>
        <begin position="135"/>
        <end position="187"/>
    </location>
</feature>
<feature type="region of interest" description="Disordered" evidence="7">
    <location>
        <begin position="289"/>
        <end position="365"/>
    </location>
</feature>
<evidence type="ECO:0000256" key="3">
    <source>
        <dbReference type="ARBA" id="ARBA00022771"/>
    </source>
</evidence>
<feature type="compositionally biased region" description="Basic and acidic residues" evidence="7">
    <location>
        <begin position="290"/>
        <end position="306"/>
    </location>
</feature>
<feature type="domain" description="C2H2-type" evidence="8">
    <location>
        <begin position="247"/>
        <end position="274"/>
    </location>
</feature>
<feature type="domain" description="C2H2-type" evidence="8">
    <location>
        <begin position="593"/>
        <end position="621"/>
    </location>
</feature>
<feature type="domain" description="C2H2-type" evidence="8">
    <location>
        <begin position="2478"/>
        <end position="2500"/>
    </location>
</feature>
<evidence type="ECO:0000313" key="14">
    <source>
        <dbReference type="RefSeq" id="XP_022343991.1"/>
    </source>
</evidence>
<keyword evidence="9" id="KW-1185">Reference proteome</keyword>
<organism evidence="9 13">
    <name type="scientific">Crassostrea virginica</name>
    <name type="common">Eastern oyster</name>
    <dbReference type="NCBI Taxonomy" id="6565"/>
    <lineage>
        <taxon>Eukaryota</taxon>
        <taxon>Metazoa</taxon>
        <taxon>Spiralia</taxon>
        <taxon>Lophotrochozoa</taxon>
        <taxon>Mollusca</taxon>
        <taxon>Bivalvia</taxon>
        <taxon>Autobranchia</taxon>
        <taxon>Pteriomorphia</taxon>
        <taxon>Ostreida</taxon>
        <taxon>Ostreoidea</taxon>
        <taxon>Ostreidae</taxon>
        <taxon>Crassostrea</taxon>
    </lineage>
</organism>
<dbReference type="PANTHER" id="PTHR24403:SF67">
    <property type="entry name" value="FI01116P-RELATED"/>
    <property type="match status" value="1"/>
</dbReference>
<protein>
    <submittedName>
        <fullName evidence="10 11">Uncharacterized protein LOC111137051</fullName>
    </submittedName>
</protein>
<feature type="domain" description="C2H2-type" evidence="8">
    <location>
        <begin position="667"/>
        <end position="694"/>
    </location>
</feature>
<keyword evidence="6" id="KW-0175">Coiled coil</keyword>
<keyword evidence="4" id="KW-0862">Zinc</keyword>
<feature type="region of interest" description="Disordered" evidence="7">
    <location>
        <begin position="1514"/>
        <end position="1545"/>
    </location>
</feature>
<dbReference type="InterPro" id="IPR050688">
    <property type="entry name" value="Zinc_finger/UBP_domain"/>
</dbReference>
<dbReference type="PROSITE" id="PS00028">
    <property type="entry name" value="ZINC_FINGER_C2H2_1"/>
    <property type="match status" value="14"/>
</dbReference>
<dbReference type="RefSeq" id="XP_022343990.1">
    <property type="nucleotide sequence ID" value="XM_022488282.1"/>
</dbReference>
<feature type="region of interest" description="Disordered" evidence="7">
    <location>
        <begin position="721"/>
        <end position="759"/>
    </location>
</feature>
<feature type="coiled-coil region" evidence="6">
    <location>
        <begin position="1463"/>
        <end position="1490"/>
    </location>
</feature>
<feature type="compositionally biased region" description="Polar residues" evidence="7">
    <location>
        <begin position="2044"/>
        <end position="2055"/>
    </location>
</feature>
<feature type="domain" description="C2H2-type" evidence="8">
    <location>
        <begin position="1286"/>
        <end position="1313"/>
    </location>
</feature>
<reference evidence="10 11" key="1">
    <citation type="submission" date="2025-04" db="UniProtKB">
        <authorList>
            <consortium name="RefSeq"/>
        </authorList>
    </citation>
    <scope>IDENTIFICATION</scope>
    <source>
        <tissue evidence="10 11">Whole sample</tissue>
    </source>
</reference>
<dbReference type="RefSeq" id="XP_022343989.1">
    <property type="nucleotide sequence ID" value="XM_022488281.1"/>
</dbReference>
<evidence type="ECO:0000256" key="7">
    <source>
        <dbReference type="SAM" id="MobiDB-lite"/>
    </source>
</evidence>
<feature type="domain" description="C2H2-type" evidence="8">
    <location>
        <begin position="918"/>
        <end position="945"/>
    </location>
</feature>
<evidence type="ECO:0000259" key="8">
    <source>
        <dbReference type="PROSITE" id="PS50157"/>
    </source>
</evidence>
<feature type="domain" description="C2H2-type" evidence="8">
    <location>
        <begin position="1165"/>
        <end position="1192"/>
    </location>
</feature>
<dbReference type="RefSeq" id="XP_022343992.1">
    <property type="nucleotide sequence ID" value="XM_022488284.1"/>
</dbReference>
<feature type="domain" description="C2H2-type" evidence="8">
    <location>
        <begin position="1072"/>
        <end position="1099"/>
    </location>
</feature>
<feature type="region of interest" description="Disordered" evidence="7">
    <location>
        <begin position="1649"/>
        <end position="1675"/>
    </location>
</feature>
<feature type="compositionally biased region" description="Basic and acidic residues" evidence="7">
    <location>
        <begin position="2446"/>
        <end position="2466"/>
    </location>
</feature>
<evidence type="ECO:0000256" key="4">
    <source>
        <dbReference type="ARBA" id="ARBA00022833"/>
    </source>
</evidence>
<dbReference type="OrthoDB" id="6365676at2759"/>
<feature type="region of interest" description="Disordered" evidence="7">
    <location>
        <begin position="797"/>
        <end position="818"/>
    </location>
</feature>
<feature type="compositionally biased region" description="Polar residues" evidence="7">
    <location>
        <begin position="332"/>
        <end position="341"/>
    </location>
</feature>
<dbReference type="Proteomes" id="UP000694844">
    <property type="component" value="Chromosome 5"/>
</dbReference>
<dbReference type="RefSeq" id="XP_022343993.1">
    <property type="nucleotide sequence ID" value="XM_022488285.1"/>
</dbReference>
<feature type="compositionally biased region" description="Polar residues" evidence="7">
    <location>
        <begin position="1359"/>
        <end position="1370"/>
    </location>
</feature>
<dbReference type="PANTHER" id="PTHR24403">
    <property type="entry name" value="ZINC FINGER PROTEIN"/>
    <property type="match status" value="1"/>
</dbReference>
<evidence type="ECO:0000256" key="6">
    <source>
        <dbReference type="SAM" id="Coils"/>
    </source>
</evidence>
<dbReference type="RefSeq" id="XP_022343988.1">
    <property type="nucleotide sequence ID" value="XM_022488280.1"/>
</dbReference>
<evidence type="ECO:0000256" key="2">
    <source>
        <dbReference type="ARBA" id="ARBA00022737"/>
    </source>
</evidence>
<dbReference type="PROSITE" id="PS50157">
    <property type="entry name" value="ZINC_FINGER_C2H2_2"/>
    <property type="match status" value="11"/>
</dbReference>
<dbReference type="InterPro" id="IPR013087">
    <property type="entry name" value="Znf_C2H2_type"/>
</dbReference>
<evidence type="ECO:0000313" key="15">
    <source>
        <dbReference type="RefSeq" id="XP_022343992.1"/>
    </source>
</evidence>
<feature type="compositionally biased region" description="Basic and acidic residues" evidence="7">
    <location>
        <begin position="1656"/>
        <end position="1667"/>
    </location>
</feature>
<evidence type="ECO:0000313" key="12">
    <source>
        <dbReference type="RefSeq" id="XP_022343989.1"/>
    </source>
</evidence>
<feature type="domain" description="C2H2-type" evidence="8">
    <location>
        <begin position="2289"/>
        <end position="2311"/>
    </location>
</feature>
<dbReference type="GO" id="GO:0010468">
    <property type="term" value="P:regulation of gene expression"/>
    <property type="evidence" value="ECO:0007669"/>
    <property type="project" value="TreeGrafter"/>
</dbReference>
<keyword evidence="1" id="KW-0479">Metal-binding</keyword>
<dbReference type="RefSeq" id="XP_022343987.1">
    <property type="nucleotide sequence ID" value="XM_022488279.1"/>
</dbReference>
<feature type="compositionally biased region" description="Acidic residues" evidence="7">
    <location>
        <begin position="316"/>
        <end position="331"/>
    </location>
</feature>